<dbReference type="GO" id="GO:0016301">
    <property type="term" value="F:kinase activity"/>
    <property type="evidence" value="ECO:0007669"/>
    <property type="project" value="UniProtKB-KW"/>
</dbReference>
<dbReference type="PIRSF" id="PIRSF000535">
    <property type="entry name" value="1PFK/6PFK/LacC"/>
    <property type="match status" value="1"/>
</dbReference>
<organism evidence="8 9">
    <name type="scientific">Frondihabitans cladoniiphilus</name>
    <dbReference type="NCBI Taxonomy" id="715785"/>
    <lineage>
        <taxon>Bacteria</taxon>
        <taxon>Bacillati</taxon>
        <taxon>Actinomycetota</taxon>
        <taxon>Actinomycetes</taxon>
        <taxon>Micrococcales</taxon>
        <taxon>Microbacteriaceae</taxon>
        <taxon>Frondihabitans</taxon>
    </lineage>
</organism>
<dbReference type="Gene3D" id="3.40.1190.20">
    <property type="match status" value="1"/>
</dbReference>
<dbReference type="RefSeq" id="WP_345376647.1">
    <property type="nucleotide sequence ID" value="NZ_BAABLM010000006.1"/>
</dbReference>
<dbReference type="InterPro" id="IPR002173">
    <property type="entry name" value="Carboh/pur_kinase_PfkB_CS"/>
</dbReference>
<dbReference type="PROSITE" id="PS00584">
    <property type="entry name" value="PFKB_KINASES_2"/>
    <property type="match status" value="1"/>
</dbReference>
<proteinExistence type="inferred from homology"/>
<dbReference type="Pfam" id="PF00294">
    <property type="entry name" value="PfkB"/>
    <property type="match status" value="1"/>
</dbReference>
<keyword evidence="2 6" id="KW-0808">Transferase</keyword>
<keyword evidence="9" id="KW-1185">Reference proteome</keyword>
<comment type="caution">
    <text evidence="8">The sequence shown here is derived from an EMBL/GenBank/DDBJ whole genome shotgun (WGS) entry which is preliminary data.</text>
</comment>
<dbReference type="Proteomes" id="UP001501295">
    <property type="component" value="Unassembled WGS sequence"/>
</dbReference>
<comment type="similarity">
    <text evidence="1">Belongs to the carbohydrate kinase PfkB family.</text>
</comment>
<dbReference type="InterPro" id="IPR011611">
    <property type="entry name" value="PfkB_dom"/>
</dbReference>
<evidence type="ECO:0000256" key="2">
    <source>
        <dbReference type="ARBA" id="ARBA00022679"/>
    </source>
</evidence>
<evidence type="ECO:0000259" key="7">
    <source>
        <dbReference type="Pfam" id="PF00294"/>
    </source>
</evidence>
<evidence type="ECO:0000313" key="9">
    <source>
        <dbReference type="Proteomes" id="UP001501295"/>
    </source>
</evidence>
<dbReference type="PANTHER" id="PTHR46566">
    <property type="entry name" value="1-PHOSPHOFRUCTOKINASE-RELATED"/>
    <property type="match status" value="1"/>
</dbReference>
<evidence type="ECO:0000256" key="1">
    <source>
        <dbReference type="ARBA" id="ARBA00010688"/>
    </source>
</evidence>
<keyword evidence="3" id="KW-0547">Nucleotide-binding</keyword>
<protein>
    <submittedName>
        <fullName evidence="8">Hexose kinase</fullName>
    </submittedName>
</protein>
<feature type="domain" description="Carbohydrate kinase PfkB" evidence="7">
    <location>
        <begin position="9"/>
        <end position="297"/>
    </location>
</feature>
<dbReference type="NCBIfam" id="TIGR03168">
    <property type="entry name" value="1-PFK"/>
    <property type="match status" value="1"/>
</dbReference>
<accession>A0ABP8W6E2</accession>
<dbReference type="InterPro" id="IPR017583">
    <property type="entry name" value="Tagatose/fructose_Pkinase"/>
</dbReference>
<evidence type="ECO:0000313" key="8">
    <source>
        <dbReference type="EMBL" id="GAA4681872.1"/>
    </source>
</evidence>
<evidence type="ECO:0000256" key="6">
    <source>
        <dbReference type="PIRNR" id="PIRNR000535"/>
    </source>
</evidence>
<dbReference type="InterPro" id="IPR029056">
    <property type="entry name" value="Ribokinase-like"/>
</dbReference>
<name>A0ABP8W6E2_9MICO</name>
<keyword evidence="5" id="KW-0067">ATP-binding</keyword>
<evidence type="ECO:0000256" key="3">
    <source>
        <dbReference type="ARBA" id="ARBA00022741"/>
    </source>
</evidence>
<dbReference type="PANTHER" id="PTHR46566:SF5">
    <property type="entry name" value="1-PHOSPHOFRUCTOKINASE"/>
    <property type="match status" value="1"/>
</dbReference>
<dbReference type="EMBL" id="BAABLM010000006">
    <property type="protein sequence ID" value="GAA4681872.1"/>
    <property type="molecule type" value="Genomic_DNA"/>
</dbReference>
<dbReference type="CDD" id="cd01164">
    <property type="entry name" value="FruK_PfkB_like"/>
    <property type="match status" value="1"/>
</dbReference>
<sequence>MIITVTPNPSLDRTIELSGALSRGEVQRSLGSSDEPGGKGVNVSRALVASGADTVAILPGALDDPVLVALRARGVATANLPIAGRLRANVTLTEPSGTTTKINEPGPDLSGHAQGLVDLVVEHAPSAQWLVLAGSLPPGLPDDFLAGVVQAVRVTCGDAAPKIAVDSSGAPFRALLESGLTIDLVKPNAEELAEVVGGDPARYESDPAAAVAGARLLLDRGVTAVLLTLGSAGAALVTREGAWFARAPKIVALSTVGAGDSSLSGYLLAETSGATPARRLAQAVASGAAAASLPGSVVPSLDQTDPDAVTVVAVAESPSVPSL</sequence>
<evidence type="ECO:0000256" key="5">
    <source>
        <dbReference type="ARBA" id="ARBA00022840"/>
    </source>
</evidence>
<dbReference type="SUPFAM" id="SSF53613">
    <property type="entry name" value="Ribokinase-like"/>
    <property type="match status" value="1"/>
</dbReference>
<gene>
    <name evidence="8" type="ORF">GCM10025780_29070</name>
</gene>
<reference evidence="9" key="1">
    <citation type="journal article" date="2019" name="Int. J. Syst. Evol. Microbiol.">
        <title>The Global Catalogue of Microorganisms (GCM) 10K type strain sequencing project: providing services to taxonomists for standard genome sequencing and annotation.</title>
        <authorList>
            <consortium name="The Broad Institute Genomics Platform"/>
            <consortium name="The Broad Institute Genome Sequencing Center for Infectious Disease"/>
            <person name="Wu L."/>
            <person name="Ma J."/>
        </authorList>
    </citation>
    <scope>NUCLEOTIDE SEQUENCE [LARGE SCALE GENOMIC DNA]</scope>
    <source>
        <strain evidence="9">JCM 18956</strain>
    </source>
</reference>
<keyword evidence="4 8" id="KW-0418">Kinase</keyword>
<evidence type="ECO:0000256" key="4">
    <source>
        <dbReference type="ARBA" id="ARBA00022777"/>
    </source>
</evidence>